<dbReference type="OrthoDB" id="9804723at2"/>
<dbReference type="GO" id="GO:0016787">
    <property type="term" value="F:hydrolase activity"/>
    <property type="evidence" value="ECO:0007669"/>
    <property type="project" value="UniProtKB-KW"/>
</dbReference>
<feature type="chain" id="PRO_5016752458" evidence="2">
    <location>
        <begin position="28"/>
        <end position="325"/>
    </location>
</feature>
<dbReference type="Proteomes" id="UP000253420">
    <property type="component" value="Unassembled WGS sequence"/>
</dbReference>
<dbReference type="InterPro" id="IPR050266">
    <property type="entry name" value="AB_hydrolase_sf"/>
</dbReference>
<dbReference type="InterPro" id="IPR029058">
    <property type="entry name" value="AB_hydrolase_fold"/>
</dbReference>
<dbReference type="PANTHER" id="PTHR43798:SF31">
    <property type="entry name" value="AB HYDROLASE SUPERFAMILY PROTEIN YCLE"/>
    <property type="match status" value="1"/>
</dbReference>
<accession>A0A368K0Y8</accession>
<comment type="caution">
    <text evidence="4">The sequence shown here is derived from an EMBL/GenBank/DDBJ whole genome shotgun (WGS) entry which is preliminary data.</text>
</comment>
<reference evidence="4 5" key="1">
    <citation type="submission" date="2018-07" db="EMBL/GenBank/DDBJ databases">
        <title>The draft genome of Phyllobacterium salinisoli.</title>
        <authorList>
            <person name="Liu L."/>
            <person name="Li L."/>
            <person name="Zhang X."/>
            <person name="Liang L."/>
        </authorList>
    </citation>
    <scope>NUCLEOTIDE SEQUENCE [LARGE SCALE GENOMIC DNA]</scope>
    <source>
        <strain evidence="4 5">LLAN61</strain>
    </source>
</reference>
<evidence type="ECO:0000313" key="4">
    <source>
        <dbReference type="EMBL" id="RCS22891.1"/>
    </source>
</evidence>
<dbReference type="GO" id="GO:0016020">
    <property type="term" value="C:membrane"/>
    <property type="evidence" value="ECO:0007669"/>
    <property type="project" value="TreeGrafter"/>
</dbReference>
<keyword evidence="5" id="KW-1185">Reference proteome</keyword>
<dbReference type="Gene3D" id="3.40.50.1820">
    <property type="entry name" value="alpha/beta hydrolase"/>
    <property type="match status" value="1"/>
</dbReference>
<feature type="signal peptide" evidence="2">
    <location>
        <begin position="1"/>
        <end position="27"/>
    </location>
</feature>
<dbReference type="PANTHER" id="PTHR43798">
    <property type="entry name" value="MONOACYLGLYCEROL LIPASE"/>
    <property type="match status" value="1"/>
</dbReference>
<gene>
    <name evidence="4" type="ORF">DUT91_15500</name>
</gene>
<name>A0A368K0Y8_9HYPH</name>
<dbReference type="Pfam" id="PF00561">
    <property type="entry name" value="Abhydrolase_1"/>
    <property type="match status" value="1"/>
</dbReference>
<dbReference type="InterPro" id="IPR000073">
    <property type="entry name" value="AB_hydrolase_1"/>
</dbReference>
<evidence type="ECO:0000256" key="1">
    <source>
        <dbReference type="ARBA" id="ARBA00022801"/>
    </source>
</evidence>
<dbReference type="PRINTS" id="PR00111">
    <property type="entry name" value="ABHYDROLASE"/>
</dbReference>
<dbReference type="RefSeq" id="WP_114441433.1">
    <property type="nucleotide sequence ID" value="NZ_QOZG01000006.1"/>
</dbReference>
<evidence type="ECO:0000256" key="2">
    <source>
        <dbReference type="SAM" id="SignalP"/>
    </source>
</evidence>
<keyword evidence="1 4" id="KW-0378">Hydrolase</keyword>
<evidence type="ECO:0000313" key="5">
    <source>
        <dbReference type="Proteomes" id="UP000253420"/>
    </source>
</evidence>
<keyword evidence="2" id="KW-0732">Signal</keyword>
<evidence type="ECO:0000259" key="3">
    <source>
        <dbReference type="Pfam" id="PF00561"/>
    </source>
</evidence>
<dbReference type="InterPro" id="IPR006311">
    <property type="entry name" value="TAT_signal"/>
</dbReference>
<organism evidence="4 5">
    <name type="scientific">Phyllobacterium salinisoli</name>
    <dbReference type="NCBI Taxonomy" id="1899321"/>
    <lineage>
        <taxon>Bacteria</taxon>
        <taxon>Pseudomonadati</taxon>
        <taxon>Pseudomonadota</taxon>
        <taxon>Alphaproteobacteria</taxon>
        <taxon>Hyphomicrobiales</taxon>
        <taxon>Phyllobacteriaceae</taxon>
        <taxon>Phyllobacterium</taxon>
    </lineage>
</organism>
<protein>
    <submittedName>
        <fullName evidence="4">Alpha/beta fold hydrolase</fullName>
    </submittedName>
</protein>
<feature type="domain" description="AB hydrolase-1" evidence="3">
    <location>
        <begin position="78"/>
        <end position="308"/>
    </location>
</feature>
<dbReference type="PROSITE" id="PS51318">
    <property type="entry name" value="TAT"/>
    <property type="match status" value="1"/>
</dbReference>
<dbReference type="AlphaFoldDB" id="A0A368K0Y8"/>
<sequence>MNHSRRQFLVGAAGLTAVAFEAGTAFAGPQAGAIDAARPAAGSDEARAPAGREPFSVHSADGTILAGEAQGDPAAPEILFIHGLRQSRLSWDKQFADPALKNFRMVGFDLRGHGDSGKPASLDAYSDADRWADDVAAVMEALKLRKPVLVGWSLGGFVAGAYLRKYGGSQIAGVNLVDAVTRLSLDLLTEEAATFTRTTTSPDLSERTAATADFLAACFHQPPTGSDLQRMLVLNGMTARAVNEGFVRTTTTDLEPVFKEFAGPILLTHGRHDRLVKLAMSERIKALRPDSRLSIYADSGHSPFYEEPARYGQELAAFMTIANRG</sequence>
<dbReference type="SUPFAM" id="SSF53474">
    <property type="entry name" value="alpha/beta-Hydrolases"/>
    <property type="match status" value="1"/>
</dbReference>
<proteinExistence type="predicted"/>
<dbReference type="EMBL" id="QOZG01000006">
    <property type="protein sequence ID" value="RCS22891.1"/>
    <property type="molecule type" value="Genomic_DNA"/>
</dbReference>